<dbReference type="EMBL" id="CP000774">
    <property type="protein sequence ID" value="ABS61957.1"/>
    <property type="molecule type" value="Genomic_DNA"/>
</dbReference>
<dbReference type="KEGG" id="pla:Plav_0334"/>
<evidence type="ECO:0000313" key="2">
    <source>
        <dbReference type="EMBL" id="ABS61957.1"/>
    </source>
</evidence>
<dbReference type="HOGENOM" id="CLU_170276_0_0_5"/>
<name>A7HPX4_PARL1</name>
<accession>A7HPX4</accession>
<dbReference type="eggNOG" id="ENOG5033M7W">
    <property type="taxonomic scope" value="Bacteria"/>
</dbReference>
<sequence>MGGYAVNKGNRNPYQPEDPQGADDCDLSFTVDLVGVQPEITSSLSFGDELLVTLKTNGAVTSVVCADERGEVAGTLAAFRGLARLIGCLRQGESYVAVVQAASPTRCMVFVRRR</sequence>
<proteinExistence type="predicted"/>
<keyword evidence="3" id="KW-1185">Reference proteome</keyword>
<evidence type="ECO:0000313" key="3">
    <source>
        <dbReference type="Proteomes" id="UP000006377"/>
    </source>
</evidence>
<gene>
    <name evidence="2" type="ordered locus">Plav_0334</name>
</gene>
<organism evidence="2 3">
    <name type="scientific">Parvibaculum lavamentivorans (strain DS-1 / DSM 13023 / NCIMB 13966)</name>
    <dbReference type="NCBI Taxonomy" id="402881"/>
    <lineage>
        <taxon>Bacteria</taxon>
        <taxon>Pseudomonadati</taxon>
        <taxon>Pseudomonadota</taxon>
        <taxon>Alphaproteobacteria</taxon>
        <taxon>Hyphomicrobiales</taxon>
        <taxon>Parvibaculaceae</taxon>
        <taxon>Parvibaculum</taxon>
    </lineage>
</organism>
<reference evidence="2 3" key="1">
    <citation type="journal article" date="2011" name="Stand. Genomic Sci.">
        <title>Complete genome sequence of Parvibaculum lavamentivorans type strain (DS-1(T)).</title>
        <authorList>
            <person name="Schleheck D."/>
            <person name="Weiss M."/>
            <person name="Pitluck S."/>
            <person name="Bruce D."/>
            <person name="Land M.L."/>
            <person name="Han S."/>
            <person name="Saunders E."/>
            <person name="Tapia R."/>
            <person name="Detter C."/>
            <person name="Brettin T."/>
            <person name="Han J."/>
            <person name="Woyke T."/>
            <person name="Goodwin L."/>
            <person name="Pennacchio L."/>
            <person name="Nolan M."/>
            <person name="Cook A.M."/>
            <person name="Kjelleberg S."/>
            <person name="Thomas T."/>
        </authorList>
    </citation>
    <scope>NUCLEOTIDE SEQUENCE [LARGE SCALE GENOMIC DNA]</scope>
    <source>
        <strain evidence="3">DS-1 / DSM 13023 / NCIMB 13966</strain>
    </source>
</reference>
<dbReference type="Proteomes" id="UP000006377">
    <property type="component" value="Chromosome"/>
</dbReference>
<dbReference type="STRING" id="402881.Plav_0334"/>
<dbReference type="AlphaFoldDB" id="A7HPX4"/>
<protein>
    <submittedName>
        <fullName evidence="2">Uncharacterized protein</fullName>
    </submittedName>
</protein>
<feature type="region of interest" description="Disordered" evidence="1">
    <location>
        <begin position="1"/>
        <end position="22"/>
    </location>
</feature>
<evidence type="ECO:0000256" key="1">
    <source>
        <dbReference type="SAM" id="MobiDB-lite"/>
    </source>
</evidence>